<evidence type="ECO:0000313" key="2">
    <source>
        <dbReference type="EMBL" id="GAH73607.1"/>
    </source>
</evidence>
<accession>X1HVX6</accession>
<feature type="non-terminal residue" evidence="2">
    <location>
        <position position="187"/>
    </location>
</feature>
<comment type="caution">
    <text evidence="2">The sequence shown here is derived from an EMBL/GenBank/DDBJ whole genome shotgun (WGS) entry which is preliminary data.</text>
</comment>
<dbReference type="PANTHER" id="PTHR35568">
    <property type="entry name" value="TRANSCRIPTIONAL REGULATOR DAUR"/>
    <property type="match status" value="1"/>
</dbReference>
<gene>
    <name evidence="2" type="ORF">S03H2_41899</name>
</gene>
<proteinExistence type="predicted"/>
<dbReference type="EMBL" id="BARU01026051">
    <property type="protein sequence ID" value="GAH73607.1"/>
    <property type="molecule type" value="Genomic_DNA"/>
</dbReference>
<evidence type="ECO:0000259" key="1">
    <source>
        <dbReference type="Pfam" id="PF08348"/>
    </source>
</evidence>
<dbReference type="InterPro" id="IPR039446">
    <property type="entry name" value="DauR-like"/>
</dbReference>
<feature type="domain" description="YheO-like" evidence="1">
    <location>
        <begin position="26"/>
        <end position="134"/>
    </location>
</feature>
<dbReference type="InterPro" id="IPR013559">
    <property type="entry name" value="YheO"/>
</dbReference>
<protein>
    <recommendedName>
        <fullName evidence="1">YheO-like domain-containing protein</fullName>
    </recommendedName>
</protein>
<organism evidence="2">
    <name type="scientific">marine sediment metagenome</name>
    <dbReference type="NCBI Taxonomy" id="412755"/>
    <lineage>
        <taxon>unclassified sequences</taxon>
        <taxon>metagenomes</taxon>
        <taxon>ecological metagenomes</taxon>
    </lineage>
</organism>
<reference evidence="2" key="1">
    <citation type="journal article" date="2014" name="Front. Microbiol.">
        <title>High frequency of phylogenetically diverse reductive dehalogenase-homologous genes in deep subseafloor sedimentary metagenomes.</title>
        <authorList>
            <person name="Kawai M."/>
            <person name="Futagami T."/>
            <person name="Toyoda A."/>
            <person name="Takaki Y."/>
            <person name="Nishi S."/>
            <person name="Hori S."/>
            <person name="Arai W."/>
            <person name="Tsubouchi T."/>
            <person name="Morono Y."/>
            <person name="Uchiyama I."/>
            <person name="Ito T."/>
            <person name="Fujiyama A."/>
            <person name="Inagaki F."/>
            <person name="Takami H."/>
        </authorList>
    </citation>
    <scope>NUCLEOTIDE SEQUENCE</scope>
    <source>
        <strain evidence="2">Expedition CK06-06</strain>
    </source>
</reference>
<name>X1HVX6_9ZZZZ</name>
<sequence length="187" mass="20680">MKGNTKLKKRTYNNEVRLNQTDKAILRALEAVVEGVAKIFGSNCEVILHSLEDLSHSVTKIANGYVTGRRVGSPLTDFGIEILKKADSLEDDVIGSYYSKLDDGRSLKSVTILIRNTQGKPIGFICINIDLSVPLSDFLKGFLPMGDEPSPEAVIEHFPLSMQDLIFRSLQLVMTDVNNRRGLSPSE</sequence>
<dbReference type="Pfam" id="PF08348">
    <property type="entry name" value="PAS_6"/>
    <property type="match status" value="1"/>
</dbReference>
<dbReference type="PANTHER" id="PTHR35568:SF1">
    <property type="entry name" value="TRANSCRIPTIONAL REGULATOR DAUR"/>
    <property type="match status" value="1"/>
</dbReference>
<dbReference type="AlphaFoldDB" id="X1HVX6"/>